<dbReference type="Pfam" id="PF11741">
    <property type="entry name" value="AMIN"/>
    <property type="match status" value="1"/>
</dbReference>
<dbReference type="Proteomes" id="UP000192722">
    <property type="component" value="Unassembled WGS sequence"/>
</dbReference>
<evidence type="ECO:0000256" key="7">
    <source>
        <dbReference type="ARBA" id="ARBA00022801"/>
    </source>
</evidence>
<comment type="subcellular location">
    <subcellularLocation>
        <location evidence="2">Periplasm</location>
    </subcellularLocation>
</comment>
<feature type="domain" description="MurNAc-LAA" evidence="10">
    <location>
        <begin position="250"/>
        <end position="404"/>
    </location>
</feature>
<dbReference type="PANTHER" id="PTHR30404:SF0">
    <property type="entry name" value="N-ACETYLMURAMOYL-L-ALANINE AMIDASE AMIC"/>
    <property type="match status" value="1"/>
</dbReference>
<dbReference type="Pfam" id="PF01520">
    <property type="entry name" value="Amidase_3"/>
    <property type="match status" value="1"/>
</dbReference>
<dbReference type="FunFam" id="3.40.630.40:FF:000001">
    <property type="entry name" value="N-acetylmuramoyl-L-alanine amidase"/>
    <property type="match status" value="1"/>
</dbReference>
<reference evidence="12" key="1">
    <citation type="submission" date="2016-12" db="EMBL/GenBank/DDBJ databases">
        <authorList>
            <person name="Le Fleche-Mateos A."/>
        </authorList>
    </citation>
    <scope>NUCLEOTIDE SEQUENCE</scope>
    <source>
        <strain evidence="12">213</strain>
    </source>
</reference>
<dbReference type="PANTHER" id="PTHR30404">
    <property type="entry name" value="N-ACETYLMURAMOYL-L-ALANINE AMIDASE"/>
    <property type="match status" value="1"/>
</dbReference>
<reference evidence="11" key="3">
    <citation type="submission" date="2020-11" db="EMBL/GenBank/DDBJ databases">
        <authorList>
            <person name="Lee S.D."/>
        </authorList>
    </citation>
    <scope>NUCLEOTIDE SEQUENCE</scope>
    <source>
        <strain evidence="11">SAP-2</strain>
    </source>
</reference>
<accession>A0AA40WZS3</accession>
<reference evidence="11" key="4">
    <citation type="submission" date="2022-09" db="EMBL/GenBank/DDBJ databases">
        <title>Rouxiella aceris sp. nov., isolated from tree sap and emended description of the genus Rhouxiella.</title>
        <authorList>
            <person name="Kim I.S."/>
        </authorList>
    </citation>
    <scope>NUCLEOTIDE SEQUENCE</scope>
    <source>
        <strain evidence="11">SAP-2</strain>
    </source>
</reference>
<evidence type="ECO:0000256" key="4">
    <source>
        <dbReference type="ARBA" id="ARBA00011901"/>
    </source>
</evidence>
<dbReference type="RefSeq" id="WP_084984442.1">
    <property type="nucleotide sequence ID" value="NZ_CBCSCF010000018.1"/>
</dbReference>
<evidence type="ECO:0000256" key="2">
    <source>
        <dbReference type="ARBA" id="ARBA00004418"/>
    </source>
</evidence>
<dbReference type="SUPFAM" id="SSF53187">
    <property type="entry name" value="Zn-dependent exopeptidases"/>
    <property type="match status" value="1"/>
</dbReference>
<dbReference type="Gene3D" id="3.40.630.40">
    <property type="entry name" value="Zn-dependent exopeptidases"/>
    <property type="match status" value="1"/>
</dbReference>
<evidence type="ECO:0000313" key="14">
    <source>
        <dbReference type="Proteomes" id="UP000705283"/>
    </source>
</evidence>
<dbReference type="InterPro" id="IPR002508">
    <property type="entry name" value="MurNAc-LAA_cat"/>
</dbReference>
<dbReference type="AlphaFoldDB" id="A0AA40WZS3"/>
<dbReference type="Gene3D" id="2.60.40.3500">
    <property type="match status" value="1"/>
</dbReference>
<evidence type="ECO:0000313" key="13">
    <source>
        <dbReference type="Proteomes" id="UP000192722"/>
    </source>
</evidence>
<dbReference type="InterPro" id="IPR050695">
    <property type="entry name" value="N-acetylmuramoyl_amidase_3"/>
</dbReference>
<dbReference type="EC" id="3.5.1.28" evidence="4"/>
<dbReference type="NCBIfam" id="NF038267">
    <property type="entry name" value="amidase_AmiC"/>
    <property type="match status" value="1"/>
</dbReference>
<dbReference type="GO" id="GO:0071555">
    <property type="term" value="P:cell wall organization"/>
    <property type="evidence" value="ECO:0007669"/>
    <property type="project" value="UniProtKB-KW"/>
</dbReference>
<evidence type="ECO:0000313" key="11">
    <source>
        <dbReference type="EMBL" id="MBF6635859.1"/>
    </source>
</evidence>
<dbReference type="GO" id="GO:0030288">
    <property type="term" value="C:outer membrane-bounded periplasmic space"/>
    <property type="evidence" value="ECO:0007669"/>
    <property type="project" value="TreeGrafter"/>
</dbReference>
<dbReference type="InterPro" id="IPR049745">
    <property type="entry name" value="AmiC"/>
</dbReference>
<keyword evidence="5" id="KW-0732">Signal</keyword>
<evidence type="ECO:0000256" key="6">
    <source>
        <dbReference type="ARBA" id="ARBA00022764"/>
    </source>
</evidence>
<keyword evidence="7" id="KW-0378">Hydrolase</keyword>
<dbReference type="CDD" id="cd02696">
    <property type="entry name" value="MurNAc-LAA"/>
    <property type="match status" value="1"/>
</dbReference>
<dbReference type="EMBL" id="MRWD01000084">
    <property type="protein sequence ID" value="ORJ18855.1"/>
    <property type="molecule type" value="Genomic_DNA"/>
</dbReference>
<evidence type="ECO:0000256" key="9">
    <source>
        <dbReference type="ARBA" id="ARBA00074581"/>
    </source>
</evidence>
<keyword evidence="8" id="KW-0961">Cell wall biogenesis/degradation</keyword>
<evidence type="ECO:0000259" key="10">
    <source>
        <dbReference type="SMART" id="SM00646"/>
    </source>
</evidence>
<keyword evidence="6" id="KW-0574">Periplasm</keyword>
<evidence type="ECO:0000256" key="5">
    <source>
        <dbReference type="ARBA" id="ARBA00022729"/>
    </source>
</evidence>
<comment type="similarity">
    <text evidence="3">Belongs to the N-acetylmuramoyl-L-alanine amidase 3 family.</text>
</comment>
<evidence type="ECO:0000256" key="1">
    <source>
        <dbReference type="ARBA" id="ARBA00001561"/>
    </source>
</evidence>
<sequence length="416" mass="46299">MPDEQHNSRRRLLLQGVAASWLLSVTRVGAAASSHVVAVRVWPSSTYTRITLESSQPLKYKQFMLQDPQRVVVDIEDVQLNSVLKGLGEKINASDPYIQRLRVGQFNKSTVRLVVELKQTSAPHLFTLPPVAEFRHRLVVDLYPFKNSSGEQDDPLLALLEDYNRGDVARTLPPEKKKDGKAGHERPLVIMLDPGHGGEDPGAIGKYKTREKDVVLQIARRLQKLIKQQPNMTVYMTRNEDIFIPLKVRVAKARKLRADLFISIHADAFTNRAAHGSSVFALSTKGATSAAARFLAQTQNESDSIGGVSKSGDRYLDHTLFDLVQTATVTDSLKFGKEVLTRMGRVNHLHKHKVDQAGFAVLKAPDIPSILVETAFISNVNEERKLKTSHFQQQIAESILAGINAYFAEGGMLARR</sequence>
<proteinExistence type="inferred from homology"/>
<dbReference type="Proteomes" id="UP000705283">
    <property type="component" value="Unassembled WGS sequence"/>
</dbReference>
<dbReference type="EMBL" id="JADMKS010000002">
    <property type="protein sequence ID" value="MBF6635859.1"/>
    <property type="molecule type" value="Genomic_DNA"/>
</dbReference>
<reference evidence="12 13" key="2">
    <citation type="journal article" date="2017" name="Int. J. Syst. Evol. Microbiol.">
        <title>Rouxiella badensis sp. nov. and Rouxiella silvae sp. nov. isolated from peat bog soil in Germany and emendation of the genus description.</title>
        <authorList>
            <person name="Le Fleche-Mateos A."/>
            <person name="Kugler J.H."/>
            <person name="Hansen S.H."/>
            <person name="Syldatk C."/>
            <person name="Hausmann R."/>
            <person name="Lomprez F."/>
            <person name="Vandenbogaert M."/>
            <person name="Manuguerra J.C."/>
            <person name="Grimont P.A."/>
        </authorList>
    </citation>
    <scope>NUCLEOTIDE SEQUENCE [LARGE SCALE GENOMIC DNA]</scope>
    <source>
        <strain evidence="12 13">213</strain>
    </source>
</reference>
<evidence type="ECO:0000313" key="12">
    <source>
        <dbReference type="EMBL" id="ORJ18855.1"/>
    </source>
</evidence>
<dbReference type="GO" id="GO:0008745">
    <property type="term" value="F:N-acetylmuramoyl-L-alanine amidase activity"/>
    <property type="evidence" value="ECO:0007669"/>
    <property type="project" value="UniProtKB-EC"/>
</dbReference>
<dbReference type="InterPro" id="IPR021731">
    <property type="entry name" value="AMIN_dom"/>
</dbReference>
<dbReference type="GO" id="GO:0009253">
    <property type="term" value="P:peptidoglycan catabolic process"/>
    <property type="evidence" value="ECO:0007669"/>
    <property type="project" value="InterPro"/>
</dbReference>
<evidence type="ECO:0000256" key="8">
    <source>
        <dbReference type="ARBA" id="ARBA00023316"/>
    </source>
</evidence>
<protein>
    <recommendedName>
        <fullName evidence="9">N-acetylmuramoyl-L-alanine amidase AmiC</fullName>
        <ecNumber evidence="4">3.5.1.28</ecNumber>
    </recommendedName>
</protein>
<gene>
    <name evidence="12" type="primary">amiC</name>
    <name evidence="12" type="ORF">BS639_23055</name>
    <name evidence="11" type="ORF">ITX54_04175</name>
</gene>
<organism evidence="11 14">
    <name type="scientific">Rouxiella silvae</name>
    <dbReference type="NCBI Taxonomy" id="1646373"/>
    <lineage>
        <taxon>Bacteria</taxon>
        <taxon>Pseudomonadati</taxon>
        <taxon>Pseudomonadota</taxon>
        <taxon>Gammaproteobacteria</taxon>
        <taxon>Enterobacterales</taxon>
        <taxon>Yersiniaceae</taxon>
        <taxon>Rouxiella</taxon>
    </lineage>
</organism>
<comment type="caution">
    <text evidence="11">The sequence shown here is derived from an EMBL/GenBank/DDBJ whole genome shotgun (WGS) entry which is preliminary data.</text>
</comment>
<evidence type="ECO:0000256" key="3">
    <source>
        <dbReference type="ARBA" id="ARBA00010860"/>
    </source>
</evidence>
<comment type="catalytic activity">
    <reaction evidence="1">
        <text>Hydrolyzes the link between N-acetylmuramoyl residues and L-amino acid residues in certain cell-wall glycopeptides.</text>
        <dbReference type="EC" id="3.5.1.28"/>
    </reaction>
</comment>
<name>A0AA40WZS3_9GAMM</name>
<keyword evidence="13" id="KW-1185">Reference proteome</keyword>
<dbReference type="SMART" id="SM00646">
    <property type="entry name" value="Ami_3"/>
    <property type="match status" value="1"/>
</dbReference>